<evidence type="ECO:0000256" key="5">
    <source>
        <dbReference type="ARBA" id="ARBA00022989"/>
    </source>
</evidence>
<evidence type="ECO:0000256" key="2">
    <source>
        <dbReference type="ARBA" id="ARBA00022448"/>
    </source>
</evidence>
<keyword evidence="5 7" id="KW-1133">Transmembrane helix</keyword>
<dbReference type="PANTHER" id="PTHR30183">
    <property type="entry name" value="MOLYBDENUM TRANSPORT SYSTEM PERMEASE PROTEIN MODB"/>
    <property type="match status" value="1"/>
</dbReference>
<dbReference type="InterPro" id="IPR035906">
    <property type="entry name" value="MetI-like_sf"/>
</dbReference>
<comment type="subcellular location">
    <subcellularLocation>
        <location evidence="1 7">Cell membrane</location>
        <topology evidence="1 7">Multi-pass membrane protein</topology>
    </subcellularLocation>
</comment>
<reference evidence="9 10" key="1">
    <citation type="submission" date="2017-09" db="EMBL/GenBank/DDBJ databases">
        <title>Biodiversity and function of Thalassospira species in the particle-attached aromatic-hydrocarbon-degrading consortia from the surface seawater of the South China Sea.</title>
        <authorList>
            <person name="Dong C."/>
            <person name="Liu R."/>
            <person name="Shao Z."/>
        </authorList>
    </citation>
    <scope>NUCLEOTIDE SEQUENCE [LARGE SCALE GENOMIC DNA]</scope>
    <source>
        <strain evidence="9 10">CSC1P2</strain>
    </source>
</reference>
<feature type="transmembrane region" description="Helical" evidence="7">
    <location>
        <begin position="83"/>
        <end position="111"/>
    </location>
</feature>
<keyword evidence="6 7" id="KW-0472">Membrane</keyword>
<dbReference type="AlphaFoldDB" id="A0A2N3KZB0"/>
<dbReference type="PANTHER" id="PTHR30183:SF6">
    <property type="entry name" value="INNER MEMBRANE ABC TRANSPORTER PERMEASE PROTEIN YNJC"/>
    <property type="match status" value="1"/>
</dbReference>
<dbReference type="EMBL" id="NWTK01000001">
    <property type="protein sequence ID" value="PKR55904.1"/>
    <property type="molecule type" value="Genomic_DNA"/>
</dbReference>
<evidence type="ECO:0000256" key="7">
    <source>
        <dbReference type="RuleBase" id="RU363032"/>
    </source>
</evidence>
<dbReference type="GO" id="GO:0055085">
    <property type="term" value="P:transmembrane transport"/>
    <property type="evidence" value="ECO:0007669"/>
    <property type="project" value="InterPro"/>
</dbReference>
<dbReference type="PROSITE" id="PS50928">
    <property type="entry name" value="ABC_TM1"/>
    <property type="match status" value="2"/>
</dbReference>
<evidence type="ECO:0000256" key="1">
    <source>
        <dbReference type="ARBA" id="ARBA00004651"/>
    </source>
</evidence>
<evidence type="ECO:0000256" key="6">
    <source>
        <dbReference type="ARBA" id="ARBA00023136"/>
    </source>
</evidence>
<dbReference type="SUPFAM" id="SSF161098">
    <property type="entry name" value="MetI-like"/>
    <property type="match status" value="2"/>
</dbReference>
<feature type="transmembrane region" description="Helical" evidence="7">
    <location>
        <begin position="193"/>
        <end position="213"/>
    </location>
</feature>
<feature type="transmembrane region" description="Helical" evidence="7">
    <location>
        <begin position="412"/>
        <end position="432"/>
    </location>
</feature>
<feature type="domain" description="ABC transmembrane type-1" evidence="8">
    <location>
        <begin position="341"/>
        <end position="532"/>
    </location>
</feature>
<dbReference type="Gene3D" id="1.10.3720.10">
    <property type="entry name" value="MetI-like"/>
    <property type="match status" value="2"/>
</dbReference>
<dbReference type="GO" id="GO:0005886">
    <property type="term" value="C:plasma membrane"/>
    <property type="evidence" value="ECO:0007669"/>
    <property type="project" value="UniProtKB-SubCell"/>
</dbReference>
<feature type="transmembrane region" description="Helical" evidence="7">
    <location>
        <begin position="511"/>
        <end position="537"/>
    </location>
</feature>
<evidence type="ECO:0000313" key="10">
    <source>
        <dbReference type="Proteomes" id="UP000233597"/>
    </source>
</evidence>
<evidence type="ECO:0000256" key="4">
    <source>
        <dbReference type="ARBA" id="ARBA00022692"/>
    </source>
</evidence>
<keyword evidence="3" id="KW-1003">Cell membrane</keyword>
<dbReference type="CDD" id="cd06261">
    <property type="entry name" value="TM_PBP2"/>
    <property type="match status" value="1"/>
</dbReference>
<dbReference type="Proteomes" id="UP000233597">
    <property type="component" value="Unassembled WGS sequence"/>
</dbReference>
<sequence length="547" mass="58917">MVGPVLAGLMGTVLPAFGYLPALGGNHVSLLPWQELFAQPGLWISVRLSVLSGLLATIISFVCVMLFCAAWQGTRVFRVIERILAPLLSVPHAAAAFGLAFLIAPSGWIVRVFAPLAGWGRPPDIVTLQDGWGIALVAGLVIKEIPFLFLMTLGAMTQANAGQTRKVALTLGYGPIAGWLKTVLPRIYPQIRLPVFAVLAYSASVVDVAMILGPTTPAPLAVRILHWLSDPDLSMRFMASAASLLQLGLVGGVIVLWLLIEKLVAVWGCAWAEGGRRYRNDGILRLIAAAISGISAGLIILGIASLAVWSIAGFWRYPDLLPGQITLKLWQRELPALMGAMGNSILIGLAAVILAIILVLACLEREKRQRRQPGQGAMWLIYLPLLMPQISFMFGLQVFFGSIGLERSSISVVIAHLVFVLPYMFLSLSDPFRSLDARYRQTALCLGASPNRVFWQVVLPLLTRPVLAALAVGFAVSIGQYLPTLLIGAGRFATITTDAIALAAGNDRRMIGIYGLLQALLPFAGFGIAMLVPAICFRHRRAMRHGG</sequence>
<feature type="transmembrane region" description="Helical" evidence="7">
    <location>
        <begin position="453"/>
        <end position="476"/>
    </location>
</feature>
<feature type="transmembrane region" description="Helical" evidence="7">
    <location>
        <begin position="42"/>
        <end position="71"/>
    </location>
</feature>
<evidence type="ECO:0000259" key="8">
    <source>
        <dbReference type="PROSITE" id="PS50928"/>
    </source>
</evidence>
<feature type="transmembrane region" description="Helical" evidence="7">
    <location>
        <begin position="335"/>
        <end position="363"/>
    </location>
</feature>
<evidence type="ECO:0000256" key="3">
    <source>
        <dbReference type="ARBA" id="ARBA00022475"/>
    </source>
</evidence>
<protein>
    <submittedName>
        <fullName evidence="9">ABC transporter permease</fullName>
    </submittedName>
</protein>
<feature type="domain" description="ABC transmembrane type-1" evidence="8">
    <location>
        <begin position="42"/>
        <end position="257"/>
    </location>
</feature>
<feature type="transmembrane region" description="Helical" evidence="7">
    <location>
        <begin position="286"/>
        <end position="315"/>
    </location>
</feature>
<gene>
    <name evidence="9" type="ORF">COO20_01410</name>
</gene>
<feature type="transmembrane region" description="Helical" evidence="7">
    <location>
        <begin position="233"/>
        <end position="260"/>
    </location>
</feature>
<keyword evidence="4 7" id="KW-0812">Transmembrane</keyword>
<dbReference type="InterPro" id="IPR000515">
    <property type="entry name" value="MetI-like"/>
</dbReference>
<comment type="similarity">
    <text evidence="7">Belongs to the binding-protein-dependent transport system permease family.</text>
</comment>
<proteinExistence type="inferred from homology"/>
<dbReference type="OrthoDB" id="7852521at2"/>
<keyword evidence="2 7" id="KW-0813">Transport</keyword>
<accession>A0A2N3KZB0</accession>
<organism evidence="9 10">
    <name type="scientific">Thalassospira marina</name>
    <dbReference type="NCBI Taxonomy" id="2048283"/>
    <lineage>
        <taxon>Bacteria</taxon>
        <taxon>Pseudomonadati</taxon>
        <taxon>Pseudomonadota</taxon>
        <taxon>Alphaproteobacteria</taxon>
        <taxon>Rhodospirillales</taxon>
        <taxon>Thalassospiraceae</taxon>
        <taxon>Thalassospira</taxon>
    </lineage>
</organism>
<comment type="caution">
    <text evidence="9">The sequence shown here is derived from an EMBL/GenBank/DDBJ whole genome shotgun (WGS) entry which is preliminary data.</text>
</comment>
<feature type="transmembrane region" description="Helical" evidence="7">
    <location>
        <begin position="131"/>
        <end position="156"/>
    </location>
</feature>
<dbReference type="Pfam" id="PF00528">
    <property type="entry name" value="BPD_transp_1"/>
    <property type="match status" value="1"/>
</dbReference>
<evidence type="ECO:0000313" key="9">
    <source>
        <dbReference type="EMBL" id="PKR55904.1"/>
    </source>
</evidence>
<feature type="transmembrane region" description="Helical" evidence="7">
    <location>
        <begin position="379"/>
        <end position="400"/>
    </location>
</feature>
<name>A0A2N3KZB0_9PROT</name>